<organism evidence="6 7">
    <name type="scientific">Cladophialophora bantiana (strain ATCC 10958 / CBS 173.52 / CDC B-1940 / NIH 8579)</name>
    <name type="common">Xylohypha bantiana</name>
    <dbReference type="NCBI Taxonomy" id="1442370"/>
    <lineage>
        <taxon>Eukaryota</taxon>
        <taxon>Fungi</taxon>
        <taxon>Dikarya</taxon>
        <taxon>Ascomycota</taxon>
        <taxon>Pezizomycotina</taxon>
        <taxon>Eurotiomycetes</taxon>
        <taxon>Chaetothyriomycetidae</taxon>
        <taxon>Chaetothyriales</taxon>
        <taxon>Herpotrichiellaceae</taxon>
        <taxon>Cladophialophora</taxon>
    </lineage>
</organism>
<keyword evidence="3 5" id="KW-1133">Transmembrane helix</keyword>
<keyword evidence="7" id="KW-1185">Reference proteome</keyword>
<keyword evidence="4 5" id="KW-0472">Membrane</keyword>
<proteinExistence type="predicted"/>
<evidence type="ECO:0000313" key="6">
    <source>
        <dbReference type="EMBL" id="KIW91974.1"/>
    </source>
</evidence>
<dbReference type="EMBL" id="KN846989">
    <property type="protein sequence ID" value="KIW91974.1"/>
    <property type="molecule type" value="Genomic_DNA"/>
</dbReference>
<evidence type="ECO:0008006" key="8">
    <source>
        <dbReference type="Google" id="ProtNLM"/>
    </source>
</evidence>
<dbReference type="GeneID" id="27699884"/>
<dbReference type="SUPFAM" id="SSF103473">
    <property type="entry name" value="MFS general substrate transporter"/>
    <property type="match status" value="1"/>
</dbReference>
<evidence type="ECO:0000313" key="7">
    <source>
        <dbReference type="Proteomes" id="UP000053789"/>
    </source>
</evidence>
<dbReference type="Proteomes" id="UP000053789">
    <property type="component" value="Unassembled WGS sequence"/>
</dbReference>
<name>A0A0D2I543_CLAB1</name>
<dbReference type="PANTHER" id="PTHR23502">
    <property type="entry name" value="MAJOR FACILITATOR SUPERFAMILY"/>
    <property type="match status" value="1"/>
</dbReference>
<reference evidence="6" key="1">
    <citation type="submission" date="2015-01" db="EMBL/GenBank/DDBJ databases">
        <title>The Genome Sequence of Cladophialophora bantiana CBS 173.52.</title>
        <authorList>
            <consortium name="The Broad Institute Genomics Platform"/>
            <person name="Cuomo C."/>
            <person name="de Hoog S."/>
            <person name="Gorbushina A."/>
            <person name="Stielow B."/>
            <person name="Teixiera M."/>
            <person name="Abouelleil A."/>
            <person name="Chapman S.B."/>
            <person name="Priest M."/>
            <person name="Young S.K."/>
            <person name="Wortman J."/>
            <person name="Nusbaum C."/>
            <person name="Birren B."/>
        </authorList>
    </citation>
    <scope>NUCLEOTIDE SEQUENCE [LARGE SCALE GENOMIC DNA]</scope>
    <source>
        <strain evidence="6">CBS 173.52</strain>
    </source>
</reference>
<feature type="transmembrane region" description="Helical" evidence="5">
    <location>
        <begin position="33"/>
        <end position="53"/>
    </location>
</feature>
<dbReference type="GO" id="GO:1990961">
    <property type="term" value="P:xenobiotic detoxification by transmembrane export across the plasma membrane"/>
    <property type="evidence" value="ECO:0007669"/>
    <property type="project" value="TreeGrafter"/>
</dbReference>
<dbReference type="AlphaFoldDB" id="A0A0D2I543"/>
<dbReference type="VEuPathDB" id="FungiDB:Z519_06956"/>
<dbReference type="HOGENOM" id="CLU_1194774_0_0_1"/>
<dbReference type="InterPro" id="IPR036259">
    <property type="entry name" value="MFS_trans_sf"/>
</dbReference>
<dbReference type="PANTHER" id="PTHR23502:SF23">
    <property type="entry name" value="FLUCONAZOLE RESISTANCE PROTEIN 1"/>
    <property type="match status" value="1"/>
</dbReference>
<feature type="transmembrane region" description="Helical" evidence="5">
    <location>
        <begin position="171"/>
        <end position="190"/>
    </location>
</feature>
<evidence type="ECO:0000256" key="1">
    <source>
        <dbReference type="ARBA" id="ARBA00004141"/>
    </source>
</evidence>
<evidence type="ECO:0000256" key="5">
    <source>
        <dbReference type="SAM" id="Phobius"/>
    </source>
</evidence>
<dbReference type="RefSeq" id="XP_016618643.1">
    <property type="nucleotide sequence ID" value="XM_016764693.1"/>
</dbReference>
<evidence type="ECO:0000256" key="3">
    <source>
        <dbReference type="ARBA" id="ARBA00022989"/>
    </source>
</evidence>
<sequence length="232" mass="25711">MYTALFYATYFTFFEVFPLVFPVMYEFNLGETGLAFVPCQIGATLGLLAYFAYLRWYMIPDNKKNGLREQEHRLVPGIFGSFSFPIGLFIFAWTARPDVHWTVPILGIVLFVFGTFFILQSIFVYVPLSYLRYAASLFAANDLSRSSFAAGSILFARPLFVNLGVDNGVTVLASISVLGIFGMFAFITTAPDCVLGQALHNPESGNYTVTSSVTIAYIGEKGGNPKTLEQQI</sequence>
<accession>A0A0D2I543</accession>
<dbReference type="GO" id="GO:0005886">
    <property type="term" value="C:plasma membrane"/>
    <property type="evidence" value="ECO:0007669"/>
    <property type="project" value="TreeGrafter"/>
</dbReference>
<feature type="transmembrane region" description="Helical" evidence="5">
    <location>
        <begin position="7"/>
        <end position="27"/>
    </location>
</feature>
<gene>
    <name evidence="6" type="ORF">Z519_06956</name>
</gene>
<protein>
    <recommendedName>
        <fullName evidence="8">Major facilitator superfamily (MFS) profile domain-containing protein</fullName>
    </recommendedName>
</protein>
<feature type="transmembrane region" description="Helical" evidence="5">
    <location>
        <begin position="74"/>
        <end position="95"/>
    </location>
</feature>
<evidence type="ECO:0000256" key="2">
    <source>
        <dbReference type="ARBA" id="ARBA00022692"/>
    </source>
</evidence>
<feature type="transmembrane region" description="Helical" evidence="5">
    <location>
        <begin position="101"/>
        <end position="126"/>
    </location>
</feature>
<comment type="subcellular location">
    <subcellularLocation>
        <location evidence="1">Membrane</location>
        <topology evidence="1">Multi-pass membrane protein</topology>
    </subcellularLocation>
</comment>
<evidence type="ECO:0000256" key="4">
    <source>
        <dbReference type="ARBA" id="ARBA00023136"/>
    </source>
</evidence>
<keyword evidence="2 5" id="KW-0812">Transmembrane</keyword>
<dbReference type="OrthoDB" id="3357846at2759"/>
<dbReference type="GO" id="GO:0015244">
    <property type="term" value="F:fluconazole transmembrane transporter activity"/>
    <property type="evidence" value="ECO:0007669"/>
    <property type="project" value="TreeGrafter"/>
</dbReference>